<proteinExistence type="predicted"/>
<keyword evidence="1" id="KW-1133">Transmembrane helix</keyword>
<feature type="transmembrane region" description="Helical" evidence="1">
    <location>
        <begin position="153"/>
        <end position="170"/>
    </location>
</feature>
<reference evidence="2" key="2">
    <citation type="submission" date="2020-09" db="EMBL/GenBank/DDBJ databases">
        <authorList>
            <person name="Sun Q."/>
            <person name="Zhou Y."/>
        </authorList>
    </citation>
    <scope>NUCLEOTIDE SEQUENCE</scope>
    <source>
        <strain evidence="2">CGMCC 1.15533</strain>
    </source>
</reference>
<feature type="transmembrane region" description="Helical" evidence="1">
    <location>
        <begin position="87"/>
        <end position="104"/>
    </location>
</feature>
<comment type="caution">
    <text evidence="2">The sequence shown here is derived from an EMBL/GenBank/DDBJ whole genome shotgun (WGS) entry which is preliminary data.</text>
</comment>
<dbReference type="OrthoDB" id="2233002at2"/>
<keyword evidence="1" id="KW-0812">Transmembrane</keyword>
<feature type="transmembrane region" description="Helical" evidence="1">
    <location>
        <begin position="111"/>
        <end position="133"/>
    </location>
</feature>
<evidence type="ECO:0000313" key="2">
    <source>
        <dbReference type="EMBL" id="GGE22982.1"/>
    </source>
</evidence>
<feature type="transmembrane region" description="Helical" evidence="1">
    <location>
        <begin position="37"/>
        <end position="57"/>
    </location>
</feature>
<dbReference type="EMBL" id="BMJN01000001">
    <property type="protein sequence ID" value="GGE22982.1"/>
    <property type="molecule type" value="Genomic_DNA"/>
</dbReference>
<dbReference type="AlphaFoldDB" id="A0A917A211"/>
<evidence type="ECO:0000256" key="1">
    <source>
        <dbReference type="SAM" id="Phobius"/>
    </source>
</evidence>
<feature type="transmembrane region" description="Helical" evidence="1">
    <location>
        <begin position="227"/>
        <end position="249"/>
    </location>
</feature>
<feature type="transmembrane region" description="Helical" evidence="1">
    <location>
        <begin position="308"/>
        <end position="329"/>
    </location>
</feature>
<evidence type="ECO:0000313" key="3">
    <source>
        <dbReference type="Proteomes" id="UP000660801"/>
    </source>
</evidence>
<protein>
    <recommendedName>
        <fullName evidence="4">Polysaccharide polymerase</fullName>
    </recommendedName>
</protein>
<feature type="transmembrane region" description="Helical" evidence="1">
    <location>
        <begin position="335"/>
        <end position="354"/>
    </location>
</feature>
<feature type="transmembrane region" description="Helical" evidence="1">
    <location>
        <begin position="175"/>
        <end position="191"/>
    </location>
</feature>
<keyword evidence="3" id="KW-1185">Reference proteome</keyword>
<name>A0A917A211_9STRE</name>
<accession>A0A917A211</accession>
<reference evidence="2" key="1">
    <citation type="journal article" date="2014" name="Int. J. Syst. Evol. Microbiol.">
        <title>Complete genome sequence of Corynebacterium casei LMG S-19264T (=DSM 44701T), isolated from a smear-ripened cheese.</title>
        <authorList>
            <consortium name="US DOE Joint Genome Institute (JGI-PGF)"/>
            <person name="Walter F."/>
            <person name="Albersmeier A."/>
            <person name="Kalinowski J."/>
            <person name="Ruckert C."/>
        </authorList>
    </citation>
    <scope>NUCLEOTIDE SEQUENCE</scope>
    <source>
        <strain evidence="2">CGMCC 1.15533</strain>
    </source>
</reference>
<dbReference type="RefSeq" id="WP_068990429.1">
    <property type="nucleotide sequence ID" value="NZ_BMJN01000001.1"/>
</dbReference>
<evidence type="ECO:0008006" key="4">
    <source>
        <dbReference type="Google" id="ProtNLM"/>
    </source>
</evidence>
<keyword evidence="1" id="KW-0472">Membrane</keyword>
<sequence>MYKIRINSFLYYFAFSIWIFINLLYTTRLSVNFSSQLNWVVSGITYLTFLLLVTKIVVENKVRIYFIIGIGIIFPVIFIIGLQSGKLMTFINLLLLICCIRDVNLKLVVKIHVIISSFILIFTQILLMLGYTYDVTVANSTGQVFHYMGYRYLSYPPNILFHMVCGLIYIRGSKIKYFELIVLLLINYFYYLKTDVISAFFFTILVILSSVFIKINKINFSYSNRIILFLERYLIPIETLLVYLLSKWYSSGNYFFIVLDKFLSNRVRLGSDALQLYGVSIFGNRIIWNTQDVDGIYRGRYLFVDSSFLNILINYGLIAMFLIIIGYYILSWCNYYRTIYFSVAFIAIILHSMWDPQFINIWYNPFLPFLGIYFVQNEVDKSSVLSERG</sequence>
<dbReference type="Proteomes" id="UP000660801">
    <property type="component" value="Unassembled WGS sequence"/>
</dbReference>
<feature type="transmembrane region" description="Helical" evidence="1">
    <location>
        <begin position="197"/>
        <end position="215"/>
    </location>
</feature>
<organism evidence="2 3">
    <name type="scientific">Streptococcus himalayensis</name>
    <dbReference type="NCBI Taxonomy" id="1888195"/>
    <lineage>
        <taxon>Bacteria</taxon>
        <taxon>Bacillati</taxon>
        <taxon>Bacillota</taxon>
        <taxon>Bacilli</taxon>
        <taxon>Lactobacillales</taxon>
        <taxon>Streptococcaceae</taxon>
        <taxon>Streptococcus</taxon>
    </lineage>
</organism>
<feature type="transmembrane region" description="Helical" evidence="1">
    <location>
        <begin position="9"/>
        <end position="25"/>
    </location>
</feature>
<gene>
    <name evidence="2" type="ORF">GCM10011510_00090</name>
</gene>
<feature type="transmembrane region" description="Helical" evidence="1">
    <location>
        <begin position="64"/>
        <end position="81"/>
    </location>
</feature>